<feature type="compositionally biased region" description="Polar residues" evidence="1">
    <location>
        <begin position="636"/>
        <end position="646"/>
    </location>
</feature>
<feature type="region of interest" description="Disordered" evidence="1">
    <location>
        <begin position="1849"/>
        <end position="1871"/>
    </location>
</feature>
<feature type="region of interest" description="Disordered" evidence="1">
    <location>
        <begin position="1"/>
        <end position="60"/>
    </location>
</feature>
<feature type="region of interest" description="Disordered" evidence="1">
    <location>
        <begin position="1156"/>
        <end position="1175"/>
    </location>
</feature>
<feature type="compositionally biased region" description="Polar residues" evidence="1">
    <location>
        <begin position="1228"/>
        <end position="1240"/>
    </location>
</feature>
<name>A0A640KCR6_LEITA</name>
<feature type="compositionally biased region" description="Polar residues" evidence="1">
    <location>
        <begin position="334"/>
        <end position="343"/>
    </location>
</feature>
<dbReference type="Proteomes" id="UP000419144">
    <property type="component" value="Unassembled WGS sequence"/>
</dbReference>
<evidence type="ECO:0000313" key="3">
    <source>
        <dbReference type="Proteomes" id="UP000419144"/>
    </source>
</evidence>
<feature type="compositionally biased region" description="Low complexity" evidence="1">
    <location>
        <begin position="96"/>
        <end position="109"/>
    </location>
</feature>
<feature type="compositionally biased region" description="Polar residues" evidence="1">
    <location>
        <begin position="1272"/>
        <end position="1281"/>
    </location>
</feature>
<feature type="compositionally biased region" description="Low complexity" evidence="1">
    <location>
        <begin position="1253"/>
        <end position="1266"/>
    </location>
</feature>
<feature type="compositionally biased region" description="Polar residues" evidence="1">
    <location>
        <begin position="1110"/>
        <end position="1119"/>
    </location>
</feature>
<feature type="compositionally biased region" description="Polar residues" evidence="1">
    <location>
        <begin position="2036"/>
        <end position="2045"/>
    </location>
</feature>
<dbReference type="OrthoDB" id="273568at2759"/>
<dbReference type="EMBL" id="BLBS01000020">
    <property type="protein sequence ID" value="GET87490.1"/>
    <property type="molecule type" value="Genomic_DNA"/>
</dbReference>
<accession>A0A640KCR6</accession>
<evidence type="ECO:0000313" key="2">
    <source>
        <dbReference type="EMBL" id="GET87490.1"/>
    </source>
</evidence>
<feature type="compositionally biased region" description="Basic and acidic residues" evidence="1">
    <location>
        <begin position="139"/>
        <end position="154"/>
    </location>
</feature>
<gene>
    <name evidence="2" type="ORF">LtaPh_1612600</name>
</gene>
<sequence>MGCRASAARNRESSHGGRGASLGVSASSNINADMPHFSKNSLSASPCSCSRKEVDAGKVDSSYTRNGELCLRQRVHTHDDNPLEPPPSLPPEVAHRSSSLLVRRSSSISRRTDRIPSPRCHASGSASPRVKDAATNGDGARREQVPNERPENHFDPLLIPTALHLQEPMGSRVASSSLPSRPSSCIATLDSEDRNATFRTEIESHDKTDSVQAAKEYQQHVQARRSAEAAHTKWRQLEDFDPVRPVDSFNVTHRGLLGRCWDRRAPELIPVSFVHTMDAALRATEETHPACATTSHLHEAETGREELAPASSSISMSPLSHTSLHLSGVAGGSAPSQPMSSSPRGAGFSERRVPRRSHWFSVGGISCDTVCPPLKSNGVGSQAGLSVVSSYCMSSGVSSPITSWAGASGPGFPLSTPSPARNRAGTAMLKGKAKPFIDIAASSQAIGGGAINSLSSDGVSDAAKPHLLLTAEQISALPMAKREQYYNDFLTRNPLFMGIKRCFAFRLADGVSEDPSIKFLRKRNLEPAPGVVAKRWNRVEFFHPTLDTLIRAVAMTEGMTLHPRPPSTQHSCLSFAASGNHMLHVTGEESSTIAETLSRSSLSQYVLSYLENCSFSRGSGSPNNSFLHQSDKQRGTADSSGTNINHTFLGPSRNHSPLPDKDGSVEAGAFSVAKFPEDSVLALALCIPSARLPSLMGVLPTPHQSGIGRSSSCLASAADPKTSRDSSNNPAVSAGASSAAHGAFTCAGSDGSVLVAISVSSFSVSMDPFRWQEHRYIRYPIDMDDSKRSSRHTYGEGVVTDVMYGGIMFVEASSVTAVKALQTLLSSMTWTEGRTLSDVVGDVRKHLKVFEGSGSKVRPAAALHPAVEQKKDRYRICSRVGGRPMRDAVELQEISYYLDDVEVREEIVTLNRPIKSDNTTAARGDAAGPGRAADSSVVSESKHICHSSSLSADPDVSPSFSRVASVWVTLPVIAAVLRTWALHLLSNPESAQPTALFLQKYAGIAPVLQTSALGALYDDDDSHSEDVSDDVDYLFFEGNGLSVTVPTATGIDANHPQPAPRIPQFNRFYASKPSTPLFTVDEQHPSHPAGALHLPAEVQKRDTALDEQAASGTGRSQSPLKKPTEDTSGKPSSTNQNPEVVESEALVLAGSVNSCGTAPEVKSGRGRQSSCASSFATKSMRVVGKRCSAATTSTEGAHRKQKCGWGVEKANPHRAAKRSLVRRHPATQCDSPLTPRSTRPQSRRNDVGCEQGSLSSSSSSSTFPSSPALTKAGTNDFQGNLSSVRTSSSSTRCLPGNKLHQPALQNLSRRRLSGSTCAPSPLTPAERGKEALGISVPAAPLLTPSTMADTVGPDSLAAAVASGKKIGPDAVQAPCQVAFRSPLIHKGKVAATPSTVLAAAEPATATAAPSLPLPPKATRAKAAATPMTTTASKDTSAAAIVVVPTKLRGATATSTCRRQGKIAKRRRGLVKQTRTPVMHFVKGVERACSSPSSLGESVRSAGITVNSTETLTACRATEDEEEEMWHMAMLEVKAQQQELEELRQACRDAEDTWRQREDLLRSLNRILLPHTAPQELDSVLLYLKTAICEPEDMPHGRLFLQQPSWLPMLVAVWTAPANRIRAVEIAAELTWVDIPRLGFVAGLLHHQYASETLEELIIRTDKLLGSPHAAATLPRNYSHDRGLVDETTAAPSKLRLLAGRSCQSKRGKSSGRGAAASRGNNLNFPTELDQMASGFGLGCPPFVITPEEARDTLWLLLCSVAANMRVPTFRVVLRGLPKGEISTAPGGSDAGRARNHSRDRTPFTYLASSLAEAVSRFRDKHDHARPLLKPHFMTLDNVVVCSGPRLGSSRDVQRTDNRGLGTSTTRSNTTYDDSQLICTSASMQLEEDGATWSSSFMSERRAGSTFRQTSSFVVMSLPAEMSASIGGAVCSPDRHRCSPNTTLASGHPVTALTSSRGEASAGVLVSEGSGGKARAIGNVYTSQHRAQRHRGWMRNGNSVEEWPFYELLVHRCEEEKEATPAAKNDAGHARFDAEPDSQQRQQEAVSHSEAPSQLLHSRPPSPSPRDLPRSGFVRGLRTAEDEQVALRSEVTALRERAGDIWEALRKSVKHYNQRQMEAHQKAMKRIDSSQSPSSPPPQPPRQIVLEY</sequence>
<feature type="region of interest" description="Disordered" evidence="1">
    <location>
        <begin position="1701"/>
        <end position="1722"/>
    </location>
</feature>
<feature type="compositionally biased region" description="Basic residues" evidence="1">
    <location>
        <begin position="1212"/>
        <end position="1225"/>
    </location>
</feature>
<evidence type="ECO:0000256" key="1">
    <source>
        <dbReference type="SAM" id="MobiDB-lite"/>
    </source>
</evidence>
<comment type="caution">
    <text evidence="2">The sequence shown here is derived from an EMBL/GenBank/DDBJ whole genome shotgun (WGS) entry which is preliminary data.</text>
</comment>
<feature type="region of interest" description="Disordered" evidence="1">
    <location>
        <begin position="1102"/>
        <end position="1139"/>
    </location>
</feature>
<feature type="region of interest" description="Disordered" evidence="1">
    <location>
        <begin position="325"/>
        <end position="352"/>
    </location>
</feature>
<feature type="region of interest" description="Disordered" evidence="1">
    <location>
        <begin position="707"/>
        <end position="734"/>
    </location>
</feature>
<feature type="region of interest" description="Disordered" evidence="1">
    <location>
        <begin position="621"/>
        <end position="661"/>
    </location>
</feature>
<feature type="region of interest" description="Disordered" evidence="1">
    <location>
        <begin position="299"/>
        <end position="318"/>
    </location>
</feature>
<feature type="region of interest" description="Disordered" evidence="1">
    <location>
        <begin position="2016"/>
        <end position="2071"/>
    </location>
</feature>
<feature type="region of interest" description="Disordered" evidence="1">
    <location>
        <begin position="77"/>
        <end position="154"/>
    </location>
</feature>
<feature type="region of interest" description="Disordered" evidence="1">
    <location>
        <begin position="2112"/>
        <end position="2147"/>
    </location>
</feature>
<feature type="compositionally biased region" description="Low complexity" evidence="1">
    <location>
        <begin position="1282"/>
        <end position="1292"/>
    </location>
</feature>
<feature type="region of interest" description="Disordered" evidence="1">
    <location>
        <begin position="1188"/>
        <end position="1331"/>
    </location>
</feature>
<keyword evidence="3" id="KW-1185">Reference proteome</keyword>
<proteinExistence type="predicted"/>
<feature type="compositionally biased region" description="Polar residues" evidence="1">
    <location>
        <begin position="1166"/>
        <end position="1175"/>
    </location>
</feature>
<feature type="compositionally biased region" description="Basic and acidic residues" evidence="1">
    <location>
        <begin position="2116"/>
        <end position="2127"/>
    </location>
</feature>
<organism evidence="2 3">
    <name type="scientific">Leishmania tarentolae</name>
    <name type="common">Sauroleishmania tarentolae</name>
    <dbReference type="NCBI Taxonomy" id="5689"/>
    <lineage>
        <taxon>Eukaryota</taxon>
        <taxon>Discoba</taxon>
        <taxon>Euglenozoa</taxon>
        <taxon>Kinetoplastea</taxon>
        <taxon>Metakinetoplastina</taxon>
        <taxon>Trypanosomatida</taxon>
        <taxon>Trypanosomatidae</taxon>
        <taxon>Leishmaniinae</taxon>
        <taxon>Leishmania</taxon>
        <taxon>lizard Leishmania</taxon>
    </lineage>
</organism>
<reference evidence="2" key="1">
    <citation type="submission" date="2019-11" db="EMBL/GenBank/DDBJ databases">
        <title>Leishmania tarentolae CDS.</title>
        <authorList>
            <person name="Goto Y."/>
            <person name="Yamagishi J."/>
        </authorList>
    </citation>
    <scope>NUCLEOTIDE SEQUENCE [LARGE SCALE GENOMIC DNA]</scope>
    <source>
        <strain evidence="2">Parrot Tar II</strain>
    </source>
</reference>
<feature type="compositionally biased region" description="Polar residues" evidence="1">
    <location>
        <begin position="1860"/>
        <end position="1871"/>
    </location>
</feature>
<dbReference type="VEuPathDB" id="TriTrypDB:LtaPh_1612600"/>
<feature type="compositionally biased region" description="Polar residues" evidence="1">
    <location>
        <begin position="38"/>
        <end position="48"/>
    </location>
</feature>
<feature type="compositionally biased region" description="Polar residues" evidence="1">
    <location>
        <begin position="1129"/>
        <end position="1138"/>
    </location>
</feature>
<feature type="compositionally biased region" description="Polar residues" evidence="1">
    <location>
        <begin position="1303"/>
        <end position="1318"/>
    </location>
</feature>
<protein>
    <submittedName>
        <fullName evidence="2">Uncharacterized protein</fullName>
    </submittedName>
</protein>